<dbReference type="AlphaFoldDB" id="A0A391P219"/>
<dbReference type="Proteomes" id="UP000265618">
    <property type="component" value="Unassembled WGS sequence"/>
</dbReference>
<gene>
    <name evidence="2" type="ORF">KIPB_004504</name>
</gene>
<reference evidence="2 3" key="1">
    <citation type="journal article" date="2018" name="PLoS ONE">
        <title>The draft genome of Kipferlia bialata reveals reductive genome evolution in fornicate parasites.</title>
        <authorList>
            <person name="Tanifuji G."/>
            <person name="Takabayashi S."/>
            <person name="Kume K."/>
            <person name="Takagi M."/>
            <person name="Nakayama T."/>
            <person name="Kamikawa R."/>
            <person name="Inagaki Y."/>
            <person name="Hashimoto T."/>
        </authorList>
    </citation>
    <scope>NUCLEOTIDE SEQUENCE [LARGE SCALE GENOMIC DNA]</scope>
    <source>
        <strain evidence="2">NY0173</strain>
    </source>
</reference>
<comment type="caution">
    <text evidence="2">The sequence shown here is derived from an EMBL/GenBank/DDBJ whole genome shotgun (WGS) entry which is preliminary data.</text>
</comment>
<evidence type="ECO:0000313" key="3">
    <source>
        <dbReference type="Proteomes" id="UP000265618"/>
    </source>
</evidence>
<name>A0A391P219_9EUKA</name>
<feature type="region of interest" description="Disordered" evidence="1">
    <location>
        <begin position="331"/>
        <end position="412"/>
    </location>
</feature>
<proteinExistence type="predicted"/>
<dbReference type="PROSITE" id="PS51257">
    <property type="entry name" value="PROKAR_LIPOPROTEIN"/>
    <property type="match status" value="1"/>
</dbReference>
<protein>
    <submittedName>
        <fullName evidence="2">Uncharacterized protein</fullName>
    </submittedName>
</protein>
<feature type="compositionally biased region" description="Basic residues" evidence="1">
    <location>
        <begin position="395"/>
        <end position="406"/>
    </location>
</feature>
<evidence type="ECO:0000313" key="2">
    <source>
        <dbReference type="EMBL" id="GCA62592.1"/>
    </source>
</evidence>
<evidence type="ECO:0000256" key="1">
    <source>
        <dbReference type="SAM" id="MobiDB-lite"/>
    </source>
</evidence>
<dbReference type="EMBL" id="BDIP01000967">
    <property type="protein sequence ID" value="GCA62592.1"/>
    <property type="molecule type" value="Genomic_DNA"/>
</dbReference>
<organism evidence="2 3">
    <name type="scientific">Kipferlia bialata</name>
    <dbReference type="NCBI Taxonomy" id="797122"/>
    <lineage>
        <taxon>Eukaryota</taxon>
        <taxon>Metamonada</taxon>
        <taxon>Carpediemonas-like organisms</taxon>
        <taxon>Kipferlia</taxon>
    </lineage>
</organism>
<feature type="compositionally biased region" description="Acidic residues" evidence="1">
    <location>
        <begin position="333"/>
        <end position="350"/>
    </location>
</feature>
<accession>A0A391P219</accession>
<sequence>MKQYIVTAIKSSTNYTATGACKVGINSINTYADALSKFVFDEKLDLNNTNTVRDAIMGTTKYGPGTKRKLISALRNFSKDPKLKHDICALNLLAKEKYAEQGYVQKHQELIHPEDIVKYHRAAYDKCKPIIDSFSADSSKEQRKLRPREKRYLQEFILLWLVYMNVPRRSKLYLYLHHGPCPNLFEREHNYLDMDEMKLYCNNYKTYAWYNQQILKLNDPQNNIYNLPIDKTNEVLEFYKEHIYRHEISQSVFKLKESANNSSMVAKLQRITQKNISFQTSRKSFATFYIEESNHLTQIAYEMAHHLKTHVENYILHSQAAERGLQVPKHVEEDMEPSEGSDSSESEDMPDFLKKPAASAPEQEESDSSESELWTTEEIKNSNNIEAEAKEAKEAKRRYPRRRKGPRVSYKL</sequence>
<keyword evidence="3" id="KW-1185">Reference proteome</keyword>